<dbReference type="AlphaFoldDB" id="A0A3D1UE51"/>
<dbReference type="Proteomes" id="UP000283426">
    <property type="component" value="Unassembled WGS sequence"/>
</dbReference>
<evidence type="ECO:0000313" key="5">
    <source>
        <dbReference type="Proteomes" id="UP000283426"/>
    </source>
</evidence>
<evidence type="ECO:0000313" key="6">
    <source>
        <dbReference type="Proteomes" id="UP000284434"/>
    </source>
</evidence>
<feature type="signal peptide" evidence="1">
    <location>
        <begin position="1"/>
        <end position="17"/>
    </location>
</feature>
<dbReference type="Proteomes" id="UP000284434">
    <property type="component" value="Unassembled WGS sequence"/>
</dbReference>
<proteinExistence type="predicted"/>
<dbReference type="EMBL" id="QSCO01000008">
    <property type="protein sequence ID" value="RGY07437.1"/>
    <property type="molecule type" value="Genomic_DNA"/>
</dbReference>
<comment type="caution">
    <text evidence="3">The sequence shown here is derived from an EMBL/GenBank/DDBJ whole genome shotgun (WGS) entry which is preliminary data.</text>
</comment>
<evidence type="ECO:0000313" key="2">
    <source>
        <dbReference type="EMBL" id="MCG4959914.1"/>
    </source>
</evidence>
<reference evidence="5 6" key="1">
    <citation type="submission" date="2018-08" db="EMBL/GenBank/DDBJ databases">
        <title>A genome reference for cultivated species of the human gut microbiota.</title>
        <authorList>
            <person name="Zou Y."/>
            <person name="Xue W."/>
            <person name="Luo G."/>
        </authorList>
    </citation>
    <scope>NUCLEOTIDE SEQUENCE [LARGE SCALE GENOMIC DNA]</scope>
    <source>
        <strain evidence="3 5">AF14-6AC</strain>
        <strain evidence="4 6">OF03-11</strain>
    </source>
</reference>
<dbReference type="OMA" id="TYEWEVN"/>
<dbReference type="RefSeq" id="WP_013611785.1">
    <property type="nucleotide sequence ID" value="NZ_JABWDG010000004.1"/>
</dbReference>
<name>A0A3D1UE51_9BACT</name>
<dbReference type="EMBL" id="JAKNDN010000014">
    <property type="protein sequence ID" value="MCG4959914.1"/>
    <property type="molecule type" value="Genomic_DNA"/>
</dbReference>
<feature type="chain" id="PRO_5042708759" description="DUF4374 domain-containing protein" evidence="1">
    <location>
        <begin position="18"/>
        <end position="478"/>
    </location>
</feature>
<evidence type="ECO:0000313" key="3">
    <source>
        <dbReference type="EMBL" id="RGV28092.1"/>
    </source>
</evidence>
<dbReference type="EMBL" id="QRYW01000010">
    <property type="protein sequence ID" value="RGV28092.1"/>
    <property type="molecule type" value="Genomic_DNA"/>
</dbReference>
<dbReference type="InterPro" id="IPR011047">
    <property type="entry name" value="Quinoprotein_ADH-like_sf"/>
</dbReference>
<evidence type="ECO:0000256" key="1">
    <source>
        <dbReference type="SAM" id="SignalP"/>
    </source>
</evidence>
<dbReference type="PROSITE" id="PS51257">
    <property type="entry name" value="PROKAR_LIPOPROTEIN"/>
    <property type="match status" value="1"/>
</dbReference>
<keyword evidence="1" id="KW-0732">Signal</keyword>
<protein>
    <recommendedName>
        <fullName evidence="7">DUF4374 domain-containing protein</fullName>
    </recommendedName>
</protein>
<gene>
    <name evidence="3" type="ORF">DWW24_06105</name>
    <name evidence="4" type="ORF">DXA53_07205</name>
    <name evidence="2" type="ORF">L0P03_08640</name>
</gene>
<evidence type="ECO:0000313" key="4">
    <source>
        <dbReference type="EMBL" id="RGY07437.1"/>
    </source>
</evidence>
<evidence type="ECO:0008006" key="7">
    <source>
        <dbReference type="Google" id="ProtNLM"/>
    </source>
</evidence>
<dbReference type="Proteomes" id="UP001199750">
    <property type="component" value="Unassembled WGS sequence"/>
</dbReference>
<reference evidence="2" key="2">
    <citation type="submission" date="2022-01" db="EMBL/GenBank/DDBJ databases">
        <title>Collection of gut derived symbiotic bacterial strains cultured from healthy donors.</title>
        <authorList>
            <person name="Lin H."/>
            <person name="Kohout C."/>
            <person name="Waligurski E."/>
            <person name="Pamer E.G."/>
        </authorList>
    </citation>
    <scope>NUCLEOTIDE SEQUENCE</scope>
    <source>
        <strain evidence="2">DFI.1.149</strain>
    </source>
</reference>
<dbReference type="SUPFAM" id="SSF50998">
    <property type="entry name" value="Quinoprotein alcohol dehydrogenase-like"/>
    <property type="match status" value="1"/>
</dbReference>
<organism evidence="3 5">
    <name type="scientific">Odoribacter splanchnicus</name>
    <dbReference type="NCBI Taxonomy" id="28118"/>
    <lineage>
        <taxon>Bacteria</taxon>
        <taxon>Pseudomonadati</taxon>
        <taxon>Bacteroidota</taxon>
        <taxon>Bacteroidia</taxon>
        <taxon>Bacteroidales</taxon>
        <taxon>Odoribacteraceae</taxon>
        <taxon>Odoribacter</taxon>
    </lineage>
</organism>
<dbReference type="GeneID" id="61274775"/>
<accession>A0A3D1UE51</accession>
<sequence>MKTLKYLFFILCLPLFAGCFEDETTVDTVRISEISIDTLKMQKVYNIDQNEELLIPTEGLVSQSERQLPLTYEWEVNYKFYSDSSALRFTGNELGAFPARLKISNEHGSSFYEFTLNINSAYEKGIAILSDNSEGEPLLSIMRELSDREIAEGKKRFFTTNCLAVNNPGVEFPRQPTDFRQRDKQLFISFKDKPSVYALNSKMLNVENIITDGNPDFIPERLLVVDGTGAASPVISESRKIYKMATLEGLIVNYGRQMASTYDKNVVLAKGLGYQDAIIFWDMEKETIVDFYNYYYEYSAADQGLDFRGHSPIALYERDGNYFTMITCKDGVFMKTSIAYTWTIWNSDYTQQSFGLSDNQVVINGTPALTSESPYVSNTTYQCLFYASGNKIYRWYYNTATSFPTEPWRTLDDLEGAEITSLAVSPDNQQLYVGVYQPQASGLNGSFYLLNCNTGKNEGDSPYLNVAYKPLKVVYKPR</sequence>